<keyword evidence="1" id="KW-0732">Signal</keyword>
<dbReference type="InterPro" id="IPR050570">
    <property type="entry name" value="Cell_wall_metabolism_enzyme"/>
</dbReference>
<evidence type="ECO:0000256" key="1">
    <source>
        <dbReference type="ARBA" id="ARBA00022729"/>
    </source>
</evidence>
<comment type="caution">
    <text evidence="3">The sequence shown here is derived from an EMBL/GenBank/DDBJ whole genome shotgun (WGS) entry which is preliminary data.</text>
</comment>
<reference evidence="3" key="1">
    <citation type="journal article" date="2014" name="Int. J. Syst. Evol. Microbiol.">
        <title>Complete genome sequence of Corynebacterium casei LMG S-19264T (=DSM 44701T), isolated from a smear-ripened cheese.</title>
        <authorList>
            <consortium name="US DOE Joint Genome Institute (JGI-PGF)"/>
            <person name="Walter F."/>
            <person name="Albersmeier A."/>
            <person name="Kalinowski J."/>
            <person name="Ruckert C."/>
        </authorList>
    </citation>
    <scope>NUCLEOTIDE SEQUENCE</scope>
    <source>
        <strain evidence="3">JCM 14719</strain>
    </source>
</reference>
<dbReference type="InterPro" id="IPR016047">
    <property type="entry name" value="M23ase_b-sheet_dom"/>
</dbReference>
<dbReference type="Gene3D" id="2.70.70.10">
    <property type="entry name" value="Glucose Permease (Domain IIA)"/>
    <property type="match status" value="1"/>
</dbReference>
<dbReference type="SUPFAM" id="SSF51261">
    <property type="entry name" value="Duplicated hybrid motif"/>
    <property type="match status" value="1"/>
</dbReference>
<dbReference type="CDD" id="cd12797">
    <property type="entry name" value="M23_peptidase"/>
    <property type="match status" value="1"/>
</dbReference>
<evidence type="ECO:0000313" key="4">
    <source>
        <dbReference type="Proteomes" id="UP000637720"/>
    </source>
</evidence>
<dbReference type="GO" id="GO:0004222">
    <property type="term" value="F:metalloendopeptidase activity"/>
    <property type="evidence" value="ECO:0007669"/>
    <property type="project" value="TreeGrafter"/>
</dbReference>
<dbReference type="PANTHER" id="PTHR21666:SF289">
    <property type="entry name" value="L-ALA--D-GLU ENDOPEPTIDASE"/>
    <property type="match status" value="1"/>
</dbReference>
<keyword evidence="4" id="KW-1185">Reference proteome</keyword>
<feature type="domain" description="M23ase beta-sheet core" evidence="2">
    <location>
        <begin position="160"/>
        <end position="252"/>
    </location>
</feature>
<sequence length="259" mass="28165">MWFDRDRLKQRRHARMRQILLGDRFVPDDRQREAYEMREGSWPYGGRPEWDLPAASVDGRRRGLLPTSRLRMQLILAAAVLVAGGLVREWPGTRGDAARQFVREALERDFNFQGVAAWYKAHIDAVPTFLPDIGAGTPPASPAFRAPVAGKVHTAFSADNPGVWLAATPGAPVRAAAEGLVLFAGKQGGAGYAVVLRHPGGYVSRYANLGQVRVKKDDWVRAGDELGAVAGEGQAKGLLYFALQKDGQPVDPAGVMALE</sequence>
<evidence type="ECO:0000259" key="2">
    <source>
        <dbReference type="Pfam" id="PF01551"/>
    </source>
</evidence>
<dbReference type="EMBL" id="BMOF01000038">
    <property type="protein sequence ID" value="GGK03890.1"/>
    <property type="molecule type" value="Genomic_DNA"/>
</dbReference>
<dbReference type="RefSeq" id="WP_188817661.1">
    <property type="nucleotide sequence ID" value="NZ_BMOF01000038.1"/>
</dbReference>
<dbReference type="Pfam" id="PF01551">
    <property type="entry name" value="Peptidase_M23"/>
    <property type="match status" value="1"/>
</dbReference>
<organism evidence="3 4">
    <name type="scientific">Calditerricola satsumensis</name>
    <dbReference type="NCBI Taxonomy" id="373054"/>
    <lineage>
        <taxon>Bacteria</taxon>
        <taxon>Bacillati</taxon>
        <taxon>Bacillota</taxon>
        <taxon>Bacilli</taxon>
        <taxon>Bacillales</taxon>
        <taxon>Bacillaceae</taxon>
        <taxon>Calditerricola</taxon>
    </lineage>
</organism>
<gene>
    <name evidence="3" type="ORF">GCM10007043_17470</name>
</gene>
<name>A0A8J3BEZ7_9BACI</name>
<protein>
    <recommendedName>
        <fullName evidence="2">M23ase beta-sheet core domain-containing protein</fullName>
    </recommendedName>
</protein>
<dbReference type="Proteomes" id="UP000637720">
    <property type="component" value="Unassembled WGS sequence"/>
</dbReference>
<dbReference type="InterPro" id="IPR011055">
    <property type="entry name" value="Dup_hybrid_motif"/>
</dbReference>
<dbReference type="PANTHER" id="PTHR21666">
    <property type="entry name" value="PEPTIDASE-RELATED"/>
    <property type="match status" value="1"/>
</dbReference>
<evidence type="ECO:0000313" key="3">
    <source>
        <dbReference type="EMBL" id="GGK03890.1"/>
    </source>
</evidence>
<proteinExistence type="predicted"/>
<dbReference type="AlphaFoldDB" id="A0A8J3BEZ7"/>
<accession>A0A8J3BEZ7</accession>
<reference evidence="3" key="2">
    <citation type="submission" date="2020-09" db="EMBL/GenBank/DDBJ databases">
        <authorList>
            <person name="Sun Q."/>
            <person name="Ohkuma M."/>
        </authorList>
    </citation>
    <scope>NUCLEOTIDE SEQUENCE</scope>
    <source>
        <strain evidence="3">JCM 14719</strain>
    </source>
</reference>